<dbReference type="GO" id="GO:0016740">
    <property type="term" value="F:transferase activity"/>
    <property type="evidence" value="ECO:0007669"/>
    <property type="project" value="UniProtKB-KW"/>
</dbReference>
<sequence>MNRSAAHIAREYGPFDGIESVHGVSYDGQHVWFASGDKLHALDPSTGETLRSIDVCSDAGTAFDGQYLYQISGDLIHKVDPTDGTVLATITAPGDASGLTWAEGTLWVGQYRGRKIYQLDPQTGAILRTIESNRFVTGVTWADGELWHGVWEEGQSELRRIDLATGDVLDAVEMPEGVGVSGLEYDGTGRFFCGGGPSGKLRAVDRPI</sequence>
<reference evidence="1 2" key="1">
    <citation type="submission" date="2015-02" db="EMBL/GenBank/DDBJ databases">
        <title>Draft genome sequence of Pseudomonas stutzeri NT0128 isolated from wheat (Triticum turgidum) rhizosphere.</title>
        <authorList>
            <person name="Tovi N."/>
            <person name="Frenk S."/>
            <person name="Hadar Y."/>
            <person name="Minz D."/>
        </authorList>
    </citation>
    <scope>NUCLEOTIDE SEQUENCE [LARGE SCALE GENOMIC DNA]</scope>
    <source>
        <strain evidence="1 2">NT0128</strain>
    </source>
</reference>
<evidence type="ECO:0000313" key="1">
    <source>
        <dbReference type="EMBL" id="KJH81508.1"/>
    </source>
</evidence>
<protein>
    <submittedName>
        <fullName evidence="1">Glutamine cyclotransferase</fullName>
    </submittedName>
</protein>
<dbReference type="InterPro" id="IPR015943">
    <property type="entry name" value="WD40/YVTN_repeat-like_dom_sf"/>
</dbReference>
<dbReference type="PATRIC" id="fig|316.101.peg.2220"/>
<name>A0A0D9AKH4_STUST</name>
<evidence type="ECO:0000313" key="2">
    <source>
        <dbReference type="Proteomes" id="UP000032487"/>
    </source>
</evidence>
<dbReference type="EMBL" id="JYHV01000021">
    <property type="protein sequence ID" value="KJH81508.1"/>
    <property type="molecule type" value="Genomic_DNA"/>
</dbReference>
<dbReference type="RefSeq" id="WP_045162667.1">
    <property type="nucleotide sequence ID" value="NZ_JYHV01000021.1"/>
</dbReference>
<dbReference type="OrthoDB" id="7767370at2"/>
<gene>
    <name evidence="1" type="ORF">UF78_13205</name>
</gene>
<keyword evidence="1" id="KW-0808">Transferase</keyword>
<proteinExistence type="predicted"/>
<dbReference type="AlphaFoldDB" id="A0A0D9AKH4"/>
<dbReference type="SUPFAM" id="SSF63829">
    <property type="entry name" value="Calcium-dependent phosphotriesterase"/>
    <property type="match status" value="1"/>
</dbReference>
<comment type="caution">
    <text evidence="1">The sequence shown here is derived from an EMBL/GenBank/DDBJ whole genome shotgun (WGS) entry which is preliminary data.</text>
</comment>
<dbReference type="Gene3D" id="2.130.10.10">
    <property type="entry name" value="YVTN repeat-like/Quinoprotein amine dehydrogenase"/>
    <property type="match status" value="1"/>
</dbReference>
<dbReference type="Proteomes" id="UP000032487">
    <property type="component" value="Unassembled WGS sequence"/>
</dbReference>
<accession>A0A0D9AKH4</accession>
<organism evidence="1 2">
    <name type="scientific">Stutzerimonas stutzeri</name>
    <name type="common">Pseudomonas stutzeri</name>
    <dbReference type="NCBI Taxonomy" id="316"/>
    <lineage>
        <taxon>Bacteria</taxon>
        <taxon>Pseudomonadati</taxon>
        <taxon>Pseudomonadota</taxon>
        <taxon>Gammaproteobacteria</taxon>
        <taxon>Pseudomonadales</taxon>
        <taxon>Pseudomonadaceae</taxon>
        <taxon>Stutzerimonas</taxon>
    </lineage>
</organism>